<evidence type="ECO:0000313" key="3">
    <source>
        <dbReference type="Proteomes" id="UP001501821"/>
    </source>
</evidence>
<name>A0ABP7I9M2_9ACTN</name>
<reference evidence="3" key="1">
    <citation type="journal article" date="2019" name="Int. J. Syst. Evol. Microbiol.">
        <title>The Global Catalogue of Microorganisms (GCM) 10K type strain sequencing project: providing services to taxonomists for standard genome sequencing and annotation.</title>
        <authorList>
            <consortium name="The Broad Institute Genomics Platform"/>
            <consortium name="The Broad Institute Genome Sequencing Center for Infectious Disease"/>
            <person name="Wu L."/>
            <person name="Ma J."/>
        </authorList>
    </citation>
    <scope>NUCLEOTIDE SEQUENCE [LARGE SCALE GENOMIC DNA]</scope>
    <source>
        <strain evidence="3">JCM 16953</strain>
    </source>
</reference>
<feature type="region of interest" description="Disordered" evidence="1">
    <location>
        <begin position="1"/>
        <end position="21"/>
    </location>
</feature>
<dbReference type="RefSeq" id="WP_344773737.1">
    <property type="nucleotide sequence ID" value="NZ_BAABAH010000003.1"/>
</dbReference>
<organism evidence="2 3">
    <name type="scientific">Nocardioides panacisoli</name>
    <dbReference type="NCBI Taxonomy" id="627624"/>
    <lineage>
        <taxon>Bacteria</taxon>
        <taxon>Bacillati</taxon>
        <taxon>Actinomycetota</taxon>
        <taxon>Actinomycetes</taxon>
        <taxon>Propionibacteriales</taxon>
        <taxon>Nocardioidaceae</taxon>
        <taxon>Nocardioides</taxon>
    </lineage>
</organism>
<dbReference type="EMBL" id="BAABAH010000003">
    <property type="protein sequence ID" value="GAA3812903.1"/>
    <property type="molecule type" value="Genomic_DNA"/>
</dbReference>
<evidence type="ECO:0000313" key="2">
    <source>
        <dbReference type="EMBL" id="GAA3812903.1"/>
    </source>
</evidence>
<feature type="compositionally biased region" description="Acidic residues" evidence="1">
    <location>
        <begin position="135"/>
        <end position="144"/>
    </location>
</feature>
<dbReference type="Proteomes" id="UP001501821">
    <property type="component" value="Unassembled WGS sequence"/>
</dbReference>
<protein>
    <submittedName>
        <fullName evidence="2">Uncharacterized protein</fullName>
    </submittedName>
</protein>
<comment type="caution">
    <text evidence="2">The sequence shown here is derived from an EMBL/GenBank/DDBJ whole genome shotgun (WGS) entry which is preliminary data.</text>
</comment>
<accession>A0ABP7I9M2</accession>
<evidence type="ECO:0000256" key="1">
    <source>
        <dbReference type="SAM" id="MobiDB-lite"/>
    </source>
</evidence>
<sequence length="144" mass="14899">MSDDHENEGSRPGEEPEVGSVAEEAAKLFGALADLARDRGGDLGGGLGGLAGQAAAMAHEVNDHIATGSAECRYCPICRVVHVVRETSPEVREHLLTAASSLLQAATGLMETLPPKEGDAGGTARGPEVERIDLDETDGPEDLT</sequence>
<keyword evidence="3" id="KW-1185">Reference proteome</keyword>
<feature type="region of interest" description="Disordered" evidence="1">
    <location>
        <begin position="108"/>
        <end position="144"/>
    </location>
</feature>
<proteinExistence type="predicted"/>
<gene>
    <name evidence="2" type="ORF">GCM10022242_14200</name>
</gene>